<accession>A0A921UL31</accession>
<reference evidence="1" key="1">
    <citation type="journal article" date="2019" name="BMC Genomics">
        <title>A new reference genome for Sorghum bicolor reveals high levels of sequence similarity between sweet and grain genotypes: implications for the genetics of sugar metabolism.</title>
        <authorList>
            <person name="Cooper E.A."/>
            <person name="Brenton Z.W."/>
            <person name="Flinn B.S."/>
            <person name="Jenkins J."/>
            <person name="Shu S."/>
            <person name="Flowers D."/>
            <person name="Luo F."/>
            <person name="Wang Y."/>
            <person name="Xia P."/>
            <person name="Barry K."/>
            <person name="Daum C."/>
            <person name="Lipzen A."/>
            <person name="Yoshinaga Y."/>
            <person name="Schmutz J."/>
            <person name="Saski C."/>
            <person name="Vermerris W."/>
            <person name="Kresovich S."/>
        </authorList>
    </citation>
    <scope>NUCLEOTIDE SEQUENCE</scope>
</reference>
<evidence type="ECO:0008006" key="3">
    <source>
        <dbReference type="Google" id="ProtNLM"/>
    </source>
</evidence>
<dbReference type="PANTHER" id="PTHR33108:SF33">
    <property type="entry name" value="OS01G0200200 PROTEIN"/>
    <property type="match status" value="1"/>
</dbReference>
<proteinExistence type="predicted"/>
<dbReference type="PANTHER" id="PTHR33108">
    <property type="entry name" value="OS01G0745000 PROTEIN"/>
    <property type="match status" value="1"/>
</dbReference>
<comment type="caution">
    <text evidence="1">The sequence shown here is derived from an EMBL/GenBank/DDBJ whole genome shotgun (WGS) entry which is preliminary data.</text>
</comment>
<reference evidence="1" key="2">
    <citation type="submission" date="2020-10" db="EMBL/GenBank/DDBJ databases">
        <authorList>
            <person name="Cooper E.A."/>
            <person name="Brenton Z.W."/>
            <person name="Flinn B.S."/>
            <person name="Jenkins J."/>
            <person name="Shu S."/>
            <person name="Flowers D."/>
            <person name="Luo F."/>
            <person name="Wang Y."/>
            <person name="Xia P."/>
            <person name="Barry K."/>
            <person name="Daum C."/>
            <person name="Lipzen A."/>
            <person name="Yoshinaga Y."/>
            <person name="Schmutz J."/>
            <person name="Saski C."/>
            <person name="Vermerris W."/>
            <person name="Kresovich S."/>
        </authorList>
    </citation>
    <scope>NUCLEOTIDE SEQUENCE</scope>
</reference>
<dbReference type="Proteomes" id="UP000807115">
    <property type="component" value="Chromosome 3"/>
</dbReference>
<dbReference type="EMBL" id="CM027682">
    <property type="protein sequence ID" value="KAG0536052.1"/>
    <property type="molecule type" value="Genomic_DNA"/>
</dbReference>
<evidence type="ECO:0000313" key="2">
    <source>
        <dbReference type="Proteomes" id="UP000807115"/>
    </source>
</evidence>
<name>A0A921UL31_SORBI</name>
<dbReference type="Pfam" id="PF07911">
    <property type="entry name" value="DUF1677"/>
    <property type="match status" value="1"/>
</dbReference>
<dbReference type="AlphaFoldDB" id="A0A921UL31"/>
<protein>
    <recommendedName>
        <fullName evidence="3">DUF1677 family protein</fullName>
    </recommendedName>
</protein>
<organism evidence="1 2">
    <name type="scientific">Sorghum bicolor</name>
    <name type="common">Sorghum</name>
    <name type="synonym">Sorghum vulgare</name>
    <dbReference type="NCBI Taxonomy" id="4558"/>
    <lineage>
        <taxon>Eukaryota</taxon>
        <taxon>Viridiplantae</taxon>
        <taxon>Streptophyta</taxon>
        <taxon>Embryophyta</taxon>
        <taxon>Tracheophyta</taxon>
        <taxon>Spermatophyta</taxon>
        <taxon>Magnoliopsida</taxon>
        <taxon>Liliopsida</taxon>
        <taxon>Poales</taxon>
        <taxon>Poaceae</taxon>
        <taxon>PACMAD clade</taxon>
        <taxon>Panicoideae</taxon>
        <taxon>Andropogonodae</taxon>
        <taxon>Andropogoneae</taxon>
        <taxon>Sorghinae</taxon>
        <taxon>Sorghum</taxon>
    </lineage>
</organism>
<sequence>MESQAEMRRACSEIASKLEKLVIIGGGGSNPRPDVVASSAATAAAKAVAAGSDQQVETVRCACCGVGEDCTAAYIRGVRASFCGDWLCGLCAEAVKERVRRQEQDPASGGGVAAALDAHEAECRDFNATTRLNPTLSLAGSMRRIARRSLDRRTASCQERRSSLDASAARAAALTRSASCDPQFLGDVVNGAAAAGDRWR</sequence>
<gene>
    <name evidence="1" type="ORF">BDA96_03G031200</name>
</gene>
<dbReference type="InterPro" id="IPR012876">
    <property type="entry name" value="DUF1677_pln"/>
</dbReference>
<evidence type="ECO:0000313" key="1">
    <source>
        <dbReference type="EMBL" id="KAG0536052.1"/>
    </source>
</evidence>